<organism evidence="2 3">
    <name type="scientific">Kaistia dalseonensis</name>
    <dbReference type="NCBI Taxonomy" id="410840"/>
    <lineage>
        <taxon>Bacteria</taxon>
        <taxon>Pseudomonadati</taxon>
        <taxon>Pseudomonadota</taxon>
        <taxon>Alphaproteobacteria</taxon>
        <taxon>Hyphomicrobiales</taxon>
        <taxon>Kaistiaceae</taxon>
        <taxon>Kaistia</taxon>
    </lineage>
</organism>
<dbReference type="InterPro" id="IPR016040">
    <property type="entry name" value="NAD(P)-bd_dom"/>
</dbReference>
<proteinExistence type="predicted"/>
<dbReference type="PANTHER" id="PTHR47129">
    <property type="entry name" value="QUINONE OXIDOREDUCTASE 2"/>
    <property type="match status" value="1"/>
</dbReference>
<evidence type="ECO:0000313" key="3">
    <source>
        <dbReference type="Proteomes" id="UP001241603"/>
    </source>
</evidence>
<gene>
    <name evidence="2" type="ORF">QO014_002548</name>
</gene>
<dbReference type="CDD" id="cd05269">
    <property type="entry name" value="TMR_SDR_a"/>
    <property type="match status" value="1"/>
</dbReference>
<dbReference type="GO" id="GO:0003955">
    <property type="term" value="F:NAD(P)H dehydrogenase (quinone) activity"/>
    <property type="evidence" value="ECO:0007669"/>
    <property type="project" value="UniProtKB-EC"/>
</dbReference>
<evidence type="ECO:0000313" key="2">
    <source>
        <dbReference type="EMBL" id="MDQ0438156.1"/>
    </source>
</evidence>
<evidence type="ECO:0000259" key="1">
    <source>
        <dbReference type="Pfam" id="PF13460"/>
    </source>
</evidence>
<reference evidence="2 3" key="1">
    <citation type="submission" date="2023-07" db="EMBL/GenBank/DDBJ databases">
        <title>Genomic Encyclopedia of Type Strains, Phase IV (KMG-IV): sequencing the most valuable type-strain genomes for metagenomic binning, comparative biology and taxonomic classification.</title>
        <authorList>
            <person name="Goeker M."/>
        </authorList>
    </citation>
    <scope>NUCLEOTIDE SEQUENCE [LARGE SCALE GENOMIC DNA]</scope>
    <source>
        <strain evidence="2 3">B6-8</strain>
    </source>
</reference>
<sequence length="281" mass="28875">MIGITGATGQLGRLIVKKLLAKVPASEIVAIVRDPAKAADLGVVVRKAEYDNPETLDAAFAGIDTLLLISSNEFGKRAAQHANVVAAAKRAGVKLIGYTSILHADTSEIGLAVDHRQTEADIRASGLPFVFLRNGWYTENYAGSIPGAVAGGALIGSAGEGKISAASRADYADAAVVALTSEGQAGKVYELAGDTAFTLADLAAEISKQTGKVIPYNNLSEADYAAALASFGLPEGLAATIASWDVPISKGALHDESHTLSKLIGHPTSPISEVVTQALKG</sequence>
<comment type="caution">
    <text evidence="2">The sequence shown here is derived from an EMBL/GenBank/DDBJ whole genome shotgun (WGS) entry which is preliminary data.</text>
</comment>
<dbReference type="Gene3D" id="3.40.50.720">
    <property type="entry name" value="NAD(P)-binding Rossmann-like Domain"/>
    <property type="match status" value="1"/>
</dbReference>
<accession>A0ABU0H773</accession>
<keyword evidence="3" id="KW-1185">Reference proteome</keyword>
<dbReference type="InterPro" id="IPR036291">
    <property type="entry name" value="NAD(P)-bd_dom_sf"/>
</dbReference>
<dbReference type="EMBL" id="JAUSVO010000003">
    <property type="protein sequence ID" value="MDQ0438156.1"/>
    <property type="molecule type" value="Genomic_DNA"/>
</dbReference>
<protein>
    <submittedName>
        <fullName evidence="2">NAD(P)H dehydrogenase (Quinone)</fullName>
        <ecNumber evidence="2">1.6.5.2</ecNumber>
    </submittedName>
</protein>
<dbReference type="PANTHER" id="PTHR47129:SF1">
    <property type="entry name" value="NMRA-LIKE DOMAIN-CONTAINING PROTEIN"/>
    <property type="match status" value="1"/>
</dbReference>
<name>A0ABU0H773_9HYPH</name>
<feature type="domain" description="NAD(P)-binding" evidence="1">
    <location>
        <begin position="6"/>
        <end position="181"/>
    </location>
</feature>
<dbReference type="EC" id="1.6.5.2" evidence="2"/>
<dbReference type="Proteomes" id="UP001241603">
    <property type="component" value="Unassembled WGS sequence"/>
</dbReference>
<dbReference type="Gene3D" id="3.90.25.10">
    <property type="entry name" value="UDP-galactose 4-epimerase, domain 1"/>
    <property type="match status" value="1"/>
</dbReference>
<dbReference type="RefSeq" id="WP_266349063.1">
    <property type="nucleotide sequence ID" value="NZ_JAPKNG010000003.1"/>
</dbReference>
<dbReference type="Pfam" id="PF13460">
    <property type="entry name" value="NAD_binding_10"/>
    <property type="match status" value="1"/>
</dbReference>
<dbReference type="SUPFAM" id="SSF51735">
    <property type="entry name" value="NAD(P)-binding Rossmann-fold domains"/>
    <property type="match status" value="1"/>
</dbReference>
<dbReference type="InterPro" id="IPR052718">
    <property type="entry name" value="NmrA-type_oxidoreductase"/>
</dbReference>
<keyword evidence="2" id="KW-0560">Oxidoreductase</keyword>